<evidence type="ECO:0000313" key="9">
    <source>
        <dbReference type="EMBL" id="WOO85530.1"/>
    </source>
</evidence>
<dbReference type="GO" id="GO:0005730">
    <property type="term" value="C:nucleolus"/>
    <property type="evidence" value="ECO:0007669"/>
    <property type="project" value="TreeGrafter"/>
</dbReference>
<gene>
    <name evidence="9" type="primary">Zcchc9</name>
    <name evidence="9" type="ORF">LOC62_07G009033</name>
</gene>
<organism evidence="9 10">
    <name type="scientific">Vanrija pseudolonga</name>
    <dbReference type="NCBI Taxonomy" id="143232"/>
    <lineage>
        <taxon>Eukaryota</taxon>
        <taxon>Fungi</taxon>
        <taxon>Dikarya</taxon>
        <taxon>Basidiomycota</taxon>
        <taxon>Agaricomycotina</taxon>
        <taxon>Tremellomycetes</taxon>
        <taxon>Trichosporonales</taxon>
        <taxon>Trichosporonaceae</taxon>
        <taxon>Vanrija</taxon>
    </lineage>
</organism>
<dbReference type="GeneID" id="87812196"/>
<reference evidence="9" key="1">
    <citation type="submission" date="2023-10" db="EMBL/GenBank/DDBJ databases">
        <authorList>
            <person name="Noh H."/>
        </authorList>
    </citation>
    <scope>NUCLEOTIDE SEQUENCE</scope>
    <source>
        <strain evidence="9">DUCC4014</strain>
    </source>
</reference>
<feature type="compositionally biased region" description="Basic and acidic residues" evidence="7">
    <location>
        <begin position="41"/>
        <end position="71"/>
    </location>
</feature>
<dbReference type="InterPro" id="IPR001878">
    <property type="entry name" value="Znf_CCHC"/>
</dbReference>
<name>A0AAF1BPK3_9TREE</name>
<feature type="region of interest" description="Disordered" evidence="7">
    <location>
        <begin position="119"/>
        <end position="152"/>
    </location>
</feature>
<evidence type="ECO:0000256" key="7">
    <source>
        <dbReference type="SAM" id="MobiDB-lite"/>
    </source>
</evidence>
<dbReference type="Pfam" id="PF00098">
    <property type="entry name" value="zf-CCHC"/>
    <property type="match status" value="1"/>
</dbReference>
<protein>
    <submittedName>
        <fullName evidence="9">Zinc finger CCHC domain-containing protein 9</fullName>
    </submittedName>
</protein>
<feature type="compositionally biased region" description="Low complexity" evidence="7">
    <location>
        <begin position="295"/>
        <end position="304"/>
    </location>
</feature>
<keyword evidence="10" id="KW-1185">Reference proteome</keyword>
<keyword evidence="3" id="KW-0677">Repeat</keyword>
<dbReference type="Gene3D" id="4.10.60.10">
    <property type="entry name" value="Zinc finger, CCHC-type"/>
    <property type="match status" value="2"/>
</dbReference>
<evidence type="ECO:0000256" key="5">
    <source>
        <dbReference type="ARBA" id="ARBA00022833"/>
    </source>
</evidence>
<feature type="region of interest" description="Disordered" evidence="7">
    <location>
        <begin position="263"/>
        <end position="315"/>
    </location>
</feature>
<dbReference type="InterPro" id="IPR042246">
    <property type="entry name" value="ZCCHC9"/>
</dbReference>
<dbReference type="GO" id="GO:0008270">
    <property type="term" value="F:zinc ion binding"/>
    <property type="evidence" value="ECO:0007669"/>
    <property type="project" value="UniProtKB-KW"/>
</dbReference>
<proteinExistence type="predicted"/>
<dbReference type="SMART" id="SM00343">
    <property type="entry name" value="ZnF_C2HC"/>
    <property type="match status" value="4"/>
</dbReference>
<dbReference type="FunFam" id="4.10.60.10:FF:000091">
    <property type="entry name" value="Zinc finger CCHC-type-containing 9"/>
    <property type="match status" value="1"/>
</dbReference>
<dbReference type="PANTHER" id="PTHR46242:SF1">
    <property type="entry name" value="ZINC FINGER CCHC DOMAIN-CONTAINING PROTEIN 9"/>
    <property type="match status" value="1"/>
</dbReference>
<evidence type="ECO:0000313" key="10">
    <source>
        <dbReference type="Proteomes" id="UP000827549"/>
    </source>
</evidence>
<feature type="compositionally biased region" description="Basic residues" evidence="7">
    <location>
        <begin position="132"/>
        <end position="141"/>
    </location>
</feature>
<dbReference type="PANTHER" id="PTHR46242">
    <property type="entry name" value="ZINC FINGER CCHC DOMAIN-CONTAINING PROTEIN 9 ZCCHC9"/>
    <property type="match status" value="1"/>
</dbReference>
<dbReference type="InterPro" id="IPR036875">
    <property type="entry name" value="Znf_CCHC_sf"/>
</dbReference>
<keyword evidence="4 6" id="KW-0863">Zinc-finger</keyword>
<evidence type="ECO:0000256" key="4">
    <source>
        <dbReference type="ARBA" id="ARBA00022771"/>
    </source>
</evidence>
<keyword evidence="1" id="KW-0507">mRNA processing</keyword>
<keyword evidence="2" id="KW-0479">Metal-binding</keyword>
<dbReference type="Proteomes" id="UP000827549">
    <property type="component" value="Chromosome 7"/>
</dbReference>
<sequence length="315" mass="33778">MARFTNIGMPRKTFVASAAEEKAEKGEREPDADAPEAGPSKGEKRKGWGRDPEIAKRARQTDIRTEQRRLQRIDERAQATTCFACRAVGHTARECPNILLAASGQNGSAAMLEADKMAERQAEAGDDDGSGKNKKGKKAKGKGKEQATGRDLTSGKCYRCNSEKHSLSNCRKPIDKANPTPYATCFVCLETGHLSAACPKNSKGVYVNGGSCKVCGSVAHRANDCPDDKREKAAPERFHANTYLGTGAGAGADEDDFMVNHRQFRAPAGQKTRHEAAKNSQRGPAKRPGEEGAFAPAPAAVAAKPKPKPKKVVTF</sequence>
<evidence type="ECO:0000259" key="8">
    <source>
        <dbReference type="PROSITE" id="PS50158"/>
    </source>
</evidence>
<feature type="compositionally biased region" description="Basic and acidic residues" evidence="7">
    <location>
        <begin position="19"/>
        <end position="31"/>
    </location>
</feature>
<evidence type="ECO:0000256" key="6">
    <source>
        <dbReference type="PROSITE-ProRule" id="PRU00047"/>
    </source>
</evidence>
<accession>A0AAF1BPK3</accession>
<dbReference type="GO" id="GO:0006397">
    <property type="term" value="P:mRNA processing"/>
    <property type="evidence" value="ECO:0007669"/>
    <property type="project" value="UniProtKB-KW"/>
</dbReference>
<feature type="compositionally biased region" description="Basic residues" evidence="7">
    <location>
        <begin position="305"/>
        <end position="315"/>
    </location>
</feature>
<dbReference type="EMBL" id="CP086720">
    <property type="protein sequence ID" value="WOO85530.1"/>
    <property type="molecule type" value="Genomic_DNA"/>
</dbReference>
<evidence type="ECO:0000256" key="1">
    <source>
        <dbReference type="ARBA" id="ARBA00022664"/>
    </source>
</evidence>
<dbReference type="AlphaFoldDB" id="A0AAF1BPK3"/>
<dbReference type="RefSeq" id="XP_062631556.1">
    <property type="nucleotide sequence ID" value="XM_062775572.1"/>
</dbReference>
<evidence type="ECO:0000256" key="2">
    <source>
        <dbReference type="ARBA" id="ARBA00022723"/>
    </source>
</evidence>
<evidence type="ECO:0000256" key="3">
    <source>
        <dbReference type="ARBA" id="ARBA00022737"/>
    </source>
</evidence>
<dbReference type="SUPFAM" id="SSF57756">
    <property type="entry name" value="Retrovirus zinc finger-like domains"/>
    <property type="match status" value="2"/>
</dbReference>
<dbReference type="PROSITE" id="PS50158">
    <property type="entry name" value="ZF_CCHC"/>
    <property type="match status" value="1"/>
</dbReference>
<dbReference type="GO" id="GO:0003676">
    <property type="term" value="F:nucleic acid binding"/>
    <property type="evidence" value="ECO:0007669"/>
    <property type="project" value="InterPro"/>
</dbReference>
<feature type="domain" description="CCHC-type" evidence="8">
    <location>
        <begin position="82"/>
        <end position="97"/>
    </location>
</feature>
<keyword evidence="5" id="KW-0862">Zinc</keyword>
<feature type="region of interest" description="Disordered" evidence="7">
    <location>
        <begin position="1"/>
        <end position="71"/>
    </location>
</feature>